<reference evidence="1 2" key="1">
    <citation type="journal article" date="2023" name="Sci. Data">
        <title>Genome assembly of the Korean intertidal mud-creeper Batillaria attramentaria.</title>
        <authorList>
            <person name="Patra A.K."/>
            <person name="Ho P.T."/>
            <person name="Jun S."/>
            <person name="Lee S.J."/>
            <person name="Kim Y."/>
            <person name="Won Y.J."/>
        </authorList>
    </citation>
    <scope>NUCLEOTIDE SEQUENCE [LARGE SCALE GENOMIC DNA]</scope>
    <source>
        <strain evidence="1">Wonlab-2016</strain>
    </source>
</reference>
<proteinExistence type="predicted"/>
<comment type="caution">
    <text evidence="1">The sequence shown here is derived from an EMBL/GenBank/DDBJ whole genome shotgun (WGS) entry which is preliminary data.</text>
</comment>
<name>A0ABD0KSV3_9CAEN</name>
<dbReference type="AlphaFoldDB" id="A0ABD0KSV3"/>
<keyword evidence="2" id="KW-1185">Reference proteome</keyword>
<dbReference type="Proteomes" id="UP001519460">
    <property type="component" value="Unassembled WGS sequence"/>
</dbReference>
<evidence type="ECO:0000313" key="1">
    <source>
        <dbReference type="EMBL" id="KAK7489837.1"/>
    </source>
</evidence>
<sequence>MSSSSGFADNKYLQPDSGSVVGGLYQLNDAREFVILPSLIMSSTAADVTFWFAKTSLILLTSFCPRYVTSATYLCADLWIPQRE</sequence>
<evidence type="ECO:0000313" key="2">
    <source>
        <dbReference type="Proteomes" id="UP001519460"/>
    </source>
</evidence>
<protein>
    <submittedName>
        <fullName evidence="1">Uncharacterized protein</fullName>
    </submittedName>
</protein>
<gene>
    <name evidence="1" type="ORF">BaRGS_00018859</name>
</gene>
<dbReference type="EMBL" id="JACVVK020000133">
    <property type="protein sequence ID" value="KAK7489837.1"/>
    <property type="molecule type" value="Genomic_DNA"/>
</dbReference>
<accession>A0ABD0KSV3</accession>
<organism evidence="1 2">
    <name type="scientific">Batillaria attramentaria</name>
    <dbReference type="NCBI Taxonomy" id="370345"/>
    <lineage>
        <taxon>Eukaryota</taxon>
        <taxon>Metazoa</taxon>
        <taxon>Spiralia</taxon>
        <taxon>Lophotrochozoa</taxon>
        <taxon>Mollusca</taxon>
        <taxon>Gastropoda</taxon>
        <taxon>Caenogastropoda</taxon>
        <taxon>Sorbeoconcha</taxon>
        <taxon>Cerithioidea</taxon>
        <taxon>Batillariidae</taxon>
        <taxon>Batillaria</taxon>
    </lineage>
</organism>